<dbReference type="Proteomes" id="UP000694920">
    <property type="component" value="Unplaced"/>
</dbReference>
<reference evidence="3" key="1">
    <citation type="submission" date="2025-08" db="UniProtKB">
        <authorList>
            <consortium name="RefSeq"/>
        </authorList>
    </citation>
    <scope>IDENTIFICATION</scope>
</reference>
<name>A0AAJ7FNH5_CEPCN</name>
<dbReference type="CDD" id="cd16021">
    <property type="entry name" value="ALP_like"/>
    <property type="match status" value="1"/>
</dbReference>
<organism evidence="2 3">
    <name type="scientific">Cephus cinctus</name>
    <name type="common">Wheat stem sawfly</name>
    <dbReference type="NCBI Taxonomy" id="211228"/>
    <lineage>
        <taxon>Eukaryota</taxon>
        <taxon>Metazoa</taxon>
        <taxon>Ecdysozoa</taxon>
        <taxon>Arthropoda</taxon>
        <taxon>Hexapoda</taxon>
        <taxon>Insecta</taxon>
        <taxon>Pterygota</taxon>
        <taxon>Neoptera</taxon>
        <taxon>Endopterygota</taxon>
        <taxon>Hymenoptera</taxon>
        <taxon>Cephoidea</taxon>
        <taxon>Cephidae</taxon>
        <taxon>Cephus</taxon>
    </lineage>
</organism>
<keyword evidence="1" id="KW-1133">Transmembrane helix</keyword>
<dbReference type="GO" id="GO:0005615">
    <property type="term" value="C:extracellular space"/>
    <property type="evidence" value="ECO:0007669"/>
    <property type="project" value="TreeGrafter"/>
</dbReference>
<dbReference type="InterPro" id="IPR004245">
    <property type="entry name" value="DUF229"/>
</dbReference>
<evidence type="ECO:0000256" key="1">
    <source>
        <dbReference type="SAM" id="Phobius"/>
    </source>
</evidence>
<dbReference type="AlphaFoldDB" id="A0AAJ7FNH5"/>
<dbReference type="InterPro" id="IPR017850">
    <property type="entry name" value="Alkaline_phosphatase_core_sf"/>
</dbReference>
<keyword evidence="1" id="KW-0472">Membrane</keyword>
<protein>
    <submittedName>
        <fullName evidence="3">Uncharacterized protein LOC107270233 isoform X1</fullName>
    </submittedName>
</protein>
<accession>A0AAJ7FNH5</accession>
<dbReference type="Gene3D" id="3.40.720.10">
    <property type="entry name" value="Alkaline Phosphatase, subunit A"/>
    <property type="match status" value="1"/>
</dbReference>
<dbReference type="PANTHER" id="PTHR10974:SF1">
    <property type="entry name" value="FI08016P-RELATED"/>
    <property type="match status" value="1"/>
</dbReference>
<dbReference type="Pfam" id="PF02995">
    <property type="entry name" value="DUF229"/>
    <property type="match status" value="1"/>
</dbReference>
<proteinExistence type="predicted"/>
<dbReference type="SUPFAM" id="SSF53649">
    <property type="entry name" value="Alkaline phosphatase-like"/>
    <property type="match status" value="1"/>
</dbReference>
<sequence>MRADRLDDEVLLRVAKKTWEQDDPRERDGSAFEITSPKGGSRLRRWLIAILIFLFVSLVAINSFTIDQLRIARLGHVSNQDNNTQHFMGGPKLNPATGYLVRNKGCRIPALDPFDPAIRRYVHKEKPIVCDFGNNLPLVESNDSHIFVNPEARGFYYNKDERVKCCWREFWREANNDESVTFAKDCNYFEEWAIVTAEFIKVECTKKNEKIYRDYHAFVPHKPQVESRCQKKLDTRKDVSPLSVLIVGLDSISRMNFHRMMPKTVEALRKLEAVEMLGYNKVGDNTYPNIVPVLSGLSQEELVGRCWDNRKKPFDECPFLWKNFSASGYRTIFGEDACEMTTFNYLKPGFKKQPTDYYLRPYCIAAEHDIGNTHKLNADICLGTRKNFDNLLNYTRKVINSFAEDPYFAFFWQSSLTHDFFNFPQLGDESYRQFFEYVGRDDLLMNTALVIMSDHGMRWGDFRQTYQGRLEGSLPFVFLVLPKWWRKRFPVAWANLHRNTRSLTTPFDLHETLLDILHPENLREMNLKNRTNILGSYNGENIPRGISWFLPVPDHRTCTTAGIPGHWCMCHDSRNVSLNDPDLQGILDFFLQELNRMLADYRQCAVLKLKSLMDAKVWTGKIEADDKKAPWTDYTISIQTYPGDAIFEGSIRNRFDNSSNSNNSSNTKELLGSISRLNTYGKQSACVDDFNMRLYCYCL</sequence>
<dbReference type="PANTHER" id="PTHR10974">
    <property type="entry name" value="FI08016P-RELATED"/>
    <property type="match status" value="1"/>
</dbReference>
<feature type="transmembrane region" description="Helical" evidence="1">
    <location>
        <begin position="46"/>
        <end position="66"/>
    </location>
</feature>
<dbReference type="KEGG" id="ccin:107270233"/>
<dbReference type="GeneID" id="107270233"/>
<dbReference type="RefSeq" id="XP_015600551.1">
    <property type="nucleotide sequence ID" value="XM_015745065.2"/>
</dbReference>
<gene>
    <name evidence="3" type="primary">LOC107270233</name>
</gene>
<evidence type="ECO:0000313" key="2">
    <source>
        <dbReference type="Proteomes" id="UP000694920"/>
    </source>
</evidence>
<keyword evidence="1" id="KW-0812">Transmembrane</keyword>
<dbReference type="FunFam" id="3.40.720.10:FF:000017">
    <property type="entry name" value="Predicted protein"/>
    <property type="match status" value="1"/>
</dbReference>
<evidence type="ECO:0000313" key="3">
    <source>
        <dbReference type="RefSeq" id="XP_015600551.1"/>
    </source>
</evidence>
<keyword evidence="2" id="KW-1185">Reference proteome</keyword>